<evidence type="ECO:0000313" key="3">
    <source>
        <dbReference type="Proteomes" id="UP000003688"/>
    </source>
</evidence>
<dbReference type="OrthoDB" id="9786855at2"/>
<name>B9XDH9_PEDPL</name>
<proteinExistence type="predicted"/>
<keyword evidence="1" id="KW-1133">Transmembrane helix</keyword>
<reference evidence="2 3" key="1">
    <citation type="journal article" date="2011" name="J. Bacteriol.">
        <title>Genome sequence of 'Pedosphaera parvula' Ellin514, an aerobic Verrucomicrobial isolate from pasture soil.</title>
        <authorList>
            <person name="Kant R."/>
            <person name="van Passel M.W."/>
            <person name="Sangwan P."/>
            <person name="Palva A."/>
            <person name="Lucas S."/>
            <person name="Copeland A."/>
            <person name="Lapidus A."/>
            <person name="Glavina Del Rio T."/>
            <person name="Dalin E."/>
            <person name="Tice H."/>
            <person name="Bruce D."/>
            <person name="Goodwin L."/>
            <person name="Pitluck S."/>
            <person name="Chertkov O."/>
            <person name="Larimer F.W."/>
            <person name="Land M.L."/>
            <person name="Hauser L."/>
            <person name="Brettin T.S."/>
            <person name="Detter J.C."/>
            <person name="Han S."/>
            <person name="de Vos W.M."/>
            <person name="Janssen P.H."/>
            <person name="Smidt H."/>
        </authorList>
    </citation>
    <scope>NUCLEOTIDE SEQUENCE [LARGE SCALE GENOMIC DNA]</scope>
    <source>
        <strain evidence="2 3">Ellin514</strain>
    </source>
</reference>
<gene>
    <name evidence="2" type="ORF">Cflav_PD6400</name>
</gene>
<dbReference type="InterPro" id="IPR011990">
    <property type="entry name" value="TPR-like_helical_dom_sf"/>
</dbReference>
<feature type="transmembrane region" description="Helical" evidence="1">
    <location>
        <begin position="143"/>
        <end position="164"/>
    </location>
</feature>
<protein>
    <recommendedName>
        <fullName evidence="4">Tetratricopeptide repeat protein</fullName>
    </recommendedName>
</protein>
<evidence type="ECO:0000313" key="2">
    <source>
        <dbReference type="EMBL" id="EEF62125.1"/>
    </source>
</evidence>
<dbReference type="Proteomes" id="UP000003688">
    <property type="component" value="Unassembled WGS sequence"/>
</dbReference>
<evidence type="ECO:0000256" key="1">
    <source>
        <dbReference type="SAM" id="Phobius"/>
    </source>
</evidence>
<feature type="transmembrane region" description="Helical" evidence="1">
    <location>
        <begin position="85"/>
        <end position="105"/>
    </location>
</feature>
<sequence length="457" mass="51945">MSLEVSILTLVAFVWGTFFYRGHLLGDDETYNRKWLVKWTIKGVIFPLVLWTIFNSGISSRLPPIFTFSNSPNWWIRTSGQVSPGVSMVATYWGAITLAWWLVVVVMRSEKESRKDFLLASFIWCALVTPIAGLILYSGGLPTLGYAAVIWMLPLVHSSISLLVEEKTAPMYSRAVAAMKFGKYAEAEVEVIRELEKCQTDFQGWMMLAELYANHFHDIKEAERTISGLIEEPEMTATQVAIALHRLADWELKLCENPIAARKVLEQICKRYPDTHLAKMAWLRINQIPESSEEYKEQQKVKTVRMPALSGGLLGSGDGEARKMDVNVATLQANQCVEKLKQDPNDVEVREQLARILAEQLGSVLAAMEQMELLISMPEQSEKKIPEWLSLMASWQIKYRSDHAAARKILERLIHDYAASPQAFTAQRHIHLMEEEERIQKRKAAEVNAKPKVRLAV</sequence>
<dbReference type="STRING" id="320771.Cflav_PD6400"/>
<comment type="caution">
    <text evidence="2">The sequence shown here is derived from an EMBL/GenBank/DDBJ whole genome shotgun (WGS) entry which is preliminary data.</text>
</comment>
<keyword evidence="1" id="KW-0472">Membrane</keyword>
<evidence type="ECO:0008006" key="4">
    <source>
        <dbReference type="Google" id="ProtNLM"/>
    </source>
</evidence>
<keyword evidence="1" id="KW-0812">Transmembrane</keyword>
<organism evidence="2 3">
    <name type="scientific">Pedosphaera parvula (strain Ellin514)</name>
    <dbReference type="NCBI Taxonomy" id="320771"/>
    <lineage>
        <taxon>Bacteria</taxon>
        <taxon>Pseudomonadati</taxon>
        <taxon>Verrucomicrobiota</taxon>
        <taxon>Pedosphaerae</taxon>
        <taxon>Pedosphaerales</taxon>
        <taxon>Pedosphaeraceae</taxon>
        <taxon>Pedosphaera</taxon>
    </lineage>
</organism>
<dbReference type="RefSeq" id="WP_007413877.1">
    <property type="nucleotide sequence ID" value="NZ_ABOX02000006.1"/>
</dbReference>
<dbReference type="SUPFAM" id="SSF48452">
    <property type="entry name" value="TPR-like"/>
    <property type="match status" value="1"/>
</dbReference>
<dbReference type="AlphaFoldDB" id="B9XDH9"/>
<feature type="transmembrane region" description="Helical" evidence="1">
    <location>
        <begin position="36"/>
        <end position="54"/>
    </location>
</feature>
<dbReference type="Gene3D" id="1.25.40.10">
    <property type="entry name" value="Tetratricopeptide repeat domain"/>
    <property type="match status" value="1"/>
</dbReference>
<accession>B9XDH9</accession>
<feature type="transmembrane region" description="Helical" evidence="1">
    <location>
        <begin position="6"/>
        <end position="24"/>
    </location>
</feature>
<keyword evidence="3" id="KW-1185">Reference proteome</keyword>
<feature type="transmembrane region" description="Helical" evidence="1">
    <location>
        <begin position="117"/>
        <end position="137"/>
    </location>
</feature>
<dbReference type="EMBL" id="ABOX02000006">
    <property type="protein sequence ID" value="EEF62125.1"/>
    <property type="molecule type" value="Genomic_DNA"/>
</dbReference>